<gene>
    <name evidence="1" type="ORF">JG687_00017862</name>
</gene>
<dbReference type="Proteomes" id="UP000688947">
    <property type="component" value="Unassembled WGS sequence"/>
</dbReference>
<sequence length="314" mass="34673">GGGDKTTESLYTYYCKYCCGELGKSADAVQVGRITWASGTARELNSDERILFTFVSSNVRAYARPTTIPMSLRSVTALLFDAAKLALSKLLRREKNVKSPQMRYFCAIYTLAGLIALNVSKIKSSKSVLNTTGESASSQLKREFVAAMKIVRANRAYKRLRVNLKKITAALVVCRKTHSESMLPVWLPPTTTCAIFANHVNVPAGVIIALCTMTINLYGWNCLVVDRYRLEKYALKAGDVFIYRGSVVYQVDEPASLYVHAFLEPKQSAQQPMVELTNTLGEVKSLLKVVLDQSVTCPMAGVNMAYVESHGGRQ</sequence>
<accession>A0A8T1TP99</accession>
<dbReference type="VEuPathDB" id="FungiDB:PC110_g16559"/>
<dbReference type="OrthoDB" id="10394254at2759"/>
<name>A0A8T1TP99_9STRA</name>
<feature type="non-terminal residue" evidence="1">
    <location>
        <position position="1"/>
    </location>
</feature>
<protein>
    <submittedName>
        <fullName evidence="1">Uncharacterized protein</fullName>
    </submittedName>
</protein>
<comment type="caution">
    <text evidence="1">The sequence shown here is derived from an EMBL/GenBank/DDBJ whole genome shotgun (WGS) entry which is preliminary data.</text>
</comment>
<dbReference type="AlphaFoldDB" id="A0A8T1TP99"/>
<dbReference type="VEuPathDB" id="FungiDB:PC110_g16561"/>
<evidence type="ECO:0000313" key="2">
    <source>
        <dbReference type="Proteomes" id="UP000688947"/>
    </source>
</evidence>
<dbReference type="EMBL" id="JAENGZ010002225">
    <property type="protein sequence ID" value="KAG6944457.1"/>
    <property type="molecule type" value="Genomic_DNA"/>
</dbReference>
<organism evidence="1 2">
    <name type="scientific">Phytophthora cactorum</name>
    <dbReference type="NCBI Taxonomy" id="29920"/>
    <lineage>
        <taxon>Eukaryota</taxon>
        <taxon>Sar</taxon>
        <taxon>Stramenopiles</taxon>
        <taxon>Oomycota</taxon>
        <taxon>Peronosporomycetes</taxon>
        <taxon>Peronosporales</taxon>
        <taxon>Peronosporaceae</taxon>
        <taxon>Phytophthora</taxon>
    </lineage>
</organism>
<proteinExistence type="predicted"/>
<reference evidence="1" key="1">
    <citation type="submission" date="2021-01" db="EMBL/GenBank/DDBJ databases">
        <title>Phytophthora aleatoria, a newly-described species from Pinus radiata is distinct from Phytophthora cactorum isolates based on comparative genomics.</title>
        <authorList>
            <person name="Mcdougal R."/>
            <person name="Panda P."/>
            <person name="Williams N."/>
            <person name="Studholme D.J."/>
        </authorList>
    </citation>
    <scope>NUCLEOTIDE SEQUENCE</scope>
    <source>
        <strain evidence="1">NZFS 3830</strain>
    </source>
</reference>
<evidence type="ECO:0000313" key="1">
    <source>
        <dbReference type="EMBL" id="KAG6944457.1"/>
    </source>
</evidence>